<dbReference type="InterPro" id="IPR026444">
    <property type="entry name" value="Secre_tail"/>
</dbReference>
<evidence type="ECO:0000313" key="3">
    <source>
        <dbReference type="Proteomes" id="UP000016023"/>
    </source>
</evidence>
<dbReference type="Proteomes" id="UP000016023">
    <property type="component" value="Unassembled WGS sequence"/>
</dbReference>
<dbReference type="RefSeq" id="WP_006952948.1">
    <property type="nucleotide sequence ID" value="NZ_JH594522.1"/>
</dbReference>
<gene>
    <name evidence="2" type="ORF">HMPREF9140_01472</name>
</gene>
<comment type="caution">
    <text evidence="2">The sequence shown here is derived from an EMBL/GenBank/DDBJ whole genome shotgun (WGS) entry which is preliminary data.</text>
</comment>
<keyword evidence="3" id="KW-1185">Reference proteome</keyword>
<dbReference type="PATRIC" id="fig|883158.3.peg.1467"/>
<dbReference type="HOGENOM" id="CLU_1676270_0_0_10"/>
<evidence type="ECO:0000313" key="2">
    <source>
        <dbReference type="EMBL" id="EHO68811.1"/>
    </source>
</evidence>
<dbReference type="NCBIfam" id="TIGR04183">
    <property type="entry name" value="Por_Secre_tail"/>
    <property type="match status" value="1"/>
</dbReference>
<sequence length="157" mass="17262">MKKKTLGLALFFCFAFVAGIEAQEQMVVNFSDGSPSKTFNLADFGKMTFGDSKFQVKGLFGQTEIAYENVKSIKLANLTVDGIAQTEAIVEKLNVSATNGTLIVHGIRKGHLRIYSASGQLYYANPDWRGQNISLSGMAKGMYIIKINNKTAKFYNV</sequence>
<name>H1Q3I4_9BACT</name>
<dbReference type="EMBL" id="AGWK01000040">
    <property type="protein sequence ID" value="EHO68811.1"/>
    <property type="molecule type" value="Genomic_DNA"/>
</dbReference>
<feature type="chain" id="PRO_5003553734" description="Secretion system C-terminal sorting domain-containing protein" evidence="1">
    <location>
        <begin position="23"/>
        <end position="157"/>
    </location>
</feature>
<evidence type="ECO:0008006" key="4">
    <source>
        <dbReference type="Google" id="ProtNLM"/>
    </source>
</evidence>
<accession>H1Q3I4</accession>
<protein>
    <recommendedName>
        <fullName evidence="4">Secretion system C-terminal sorting domain-containing protein</fullName>
    </recommendedName>
</protein>
<keyword evidence="1" id="KW-0732">Signal</keyword>
<proteinExistence type="predicted"/>
<evidence type="ECO:0000256" key="1">
    <source>
        <dbReference type="SAM" id="SignalP"/>
    </source>
</evidence>
<dbReference type="STRING" id="883158.HMPREF9140_01472"/>
<feature type="signal peptide" evidence="1">
    <location>
        <begin position="1"/>
        <end position="22"/>
    </location>
</feature>
<organism evidence="2 3">
    <name type="scientific">Prevotella micans F0438</name>
    <dbReference type="NCBI Taxonomy" id="883158"/>
    <lineage>
        <taxon>Bacteria</taxon>
        <taxon>Pseudomonadati</taxon>
        <taxon>Bacteroidota</taxon>
        <taxon>Bacteroidia</taxon>
        <taxon>Bacteroidales</taxon>
        <taxon>Prevotellaceae</taxon>
        <taxon>Prevotella</taxon>
    </lineage>
</organism>
<dbReference type="AlphaFoldDB" id="H1Q3I4"/>
<reference evidence="2 3" key="1">
    <citation type="submission" date="2011-12" db="EMBL/GenBank/DDBJ databases">
        <title>The Genome Sequence of Prevotella micans F0438.</title>
        <authorList>
            <consortium name="The Broad Institute Genome Sequencing Platform"/>
            <person name="Earl A."/>
            <person name="Ward D."/>
            <person name="Feldgarden M."/>
            <person name="Gevers D."/>
            <person name="Izard J."/>
            <person name="Baranova O.V."/>
            <person name="Blanton J.M."/>
            <person name="Wade W.G."/>
            <person name="Dewhirst F.E."/>
            <person name="Young S.K."/>
            <person name="Zeng Q."/>
            <person name="Gargeya S."/>
            <person name="Fitzgerald M."/>
            <person name="Haas B."/>
            <person name="Abouelleil A."/>
            <person name="Alvarado L."/>
            <person name="Arachchi H.M."/>
            <person name="Berlin A."/>
            <person name="Chapman S.B."/>
            <person name="Gearin G."/>
            <person name="Goldberg J."/>
            <person name="Griggs A."/>
            <person name="Gujja S."/>
            <person name="Hansen M."/>
            <person name="Heiman D."/>
            <person name="Howarth C."/>
            <person name="Larimer J."/>
            <person name="Lui A."/>
            <person name="MacDonald P.J.P."/>
            <person name="McCowen C."/>
            <person name="Montmayeur A."/>
            <person name="Murphy C."/>
            <person name="Neiman D."/>
            <person name="Pearson M."/>
            <person name="Priest M."/>
            <person name="Roberts A."/>
            <person name="Saif S."/>
            <person name="Shea T."/>
            <person name="Sisk P."/>
            <person name="Stolte C."/>
            <person name="Sykes S."/>
            <person name="Wortman J."/>
            <person name="Nusbaum C."/>
            <person name="Birren B."/>
        </authorList>
    </citation>
    <scope>NUCLEOTIDE SEQUENCE [LARGE SCALE GENOMIC DNA]</scope>
    <source>
        <strain evidence="2 3">F0438</strain>
    </source>
</reference>